<dbReference type="EMBL" id="VUJU01011845">
    <property type="protein sequence ID" value="KAF0709760.1"/>
    <property type="molecule type" value="Genomic_DNA"/>
</dbReference>
<dbReference type="Proteomes" id="UP000478052">
    <property type="component" value="Unassembled WGS sequence"/>
</dbReference>
<evidence type="ECO:0000313" key="1">
    <source>
        <dbReference type="EMBL" id="KAF0709760.1"/>
    </source>
</evidence>
<accession>A0A6G0VU73</accession>
<sequence length="198" mass="23574">MAIVSERKTRLYYNIVPEYLKEVGKHFFDSNESLLPYSNPIWKQISDKFEGKITGQTLYINIYQDRHSWQTILKEILGFTKLQYTSDIDEEEIINRSPQNLDEDHNSDYDGNLKSFKFEVPYQKFLNMKPVKMSYGKTKRKFTVLKPGIWTIIINETFSNNYKVPCAFVYKHCRVNRVVERSKHYLQFEGKCRLSVKT</sequence>
<gene>
    <name evidence="1" type="ORF">FWK35_00034573</name>
</gene>
<comment type="caution">
    <text evidence="1">The sequence shown here is derived from an EMBL/GenBank/DDBJ whole genome shotgun (WGS) entry which is preliminary data.</text>
</comment>
<dbReference type="AlphaFoldDB" id="A0A6G0VU73"/>
<evidence type="ECO:0000313" key="2">
    <source>
        <dbReference type="Proteomes" id="UP000478052"/>
    </source>
</evidence>
<organism evidence="1 2">
    <name type="scientific">Aphis craccivora</name>
    <name type="common">Cowpea aphid</name>
    <dbReference type="NCBI Taxonomy" id="307492"/>
    <lineage>
        <taxon>Eukaryota</taxon>
        <taxon>Metazoa</taxon>
        <taxon>Ecdysozoa</taxon>
        <taxon>Arthropoda</taxon>
        <taxon>Hexapoda</taxon>
        <taxon>Insecta</taxon>
        <taxon>Pterygota</taxon>
        <taxon>Neoptera</taxon>
        <taxon>Paraneoptera</taxon>
        <taxon>Hemiptera</taxon>
        <taxon>Sternorrhyncha</taxon>
        <taxon>Aphidomorpha</taxon>
        <taxon>Aphidoidea</taxon>
        <taxon>Aphididae</taxon>
        <taxon>Aphidini</taxon>
        <taxon>Aphis</taxon>
        <taxon>Aphis</taxon>
    </lineage>
</organism>
<feature type="non-terminal residue" evidence="1">
    <location>
        <position position="198"/>
    </location>
</feature>
<name>A0A6G0VU73_APHCR</name>
<dbReference type="OrthoDB" id="10055366at2759"/>
<keyword evidence="2" id="KW-1185">Reference proteome</keyword>
<protein>
    <submittedName>
        <fullName evidence="1">Uncharacterized protein</fullName>
    </submittedName>
</protein>
<proteinExistence type="predicted"/>
<reference evidence="1 2" key="1">
    <citation type="submission" date="2019-08" db="EMBL/GenBank/DDBJ databases">
        <title>Whole genome of Aphis craccivora.</title>
        <authorList>
            <person name="Voronova N.V."/>
            <person name="Shulinski R.S."/>
            <person name="Bandarenka Y.V."/>
            <person name="Zhorov D.G."/>
            <person name="Warner D."/>
        </authorList>
    </citation>
    <scope>NUCLEOTIDE SEQUENCE [LARGE SCALE GENOMIC DNA]</scope>
    <source>
        <strain evidence="1">180601</strain>
        <tissue evidence="1">Whole Body</tissue>
    </source>
</reference>